<protein>
    <submittedName>
        <fullName evidence="1">8906_t:CDS:1</fullName>
    </submittedName>
</protein>
<name>A0A9N9JNB2_9GLOM</name>
<organism evidence="1 2">
    <name type="scientific">Dentiscutata erythropus</name>
    <dbReference type="NCBI Taxonomy" id="1348616"/>
    <lineage>
        <taxon>Eukaryota</taxon>
        <taxon>Fungi</taxon>
        <taxon>Fungi incertae sedis</taxon>
        <taxon>Mucoromycota</taxon>
        <taxon>Glomeromycotina</taxon>
        <taxon>Glomeromycetes</taxon>
        <taxon>Diversisporales</taxon>
        <taxon>Gigasporaceae</taxon>
        <taxon>Dentiscutata</taxon>
    </lineage>
</organism>
<dbReference type="AlphaFoldDB" id="A0A9N9JNB2"/>
<evidence type="ECO:0000313" key="1">
    <source>
        <dbReference type="EMBL" id="CAG8789904.1"/>
    </source>
</evidence>
<dbReference type="OrthoDB" id="2447036at2759"/>
<feature type="non-terminal residue" evidence="1">
    <location>
        <position position="233"/>
    </location>
</feature>
<dbReference type="Proteomes" id="UP000789405">
    <property type="component" value="Unassembled WGS sequence"/>
</dbReference>
<proteinExistence type="predicted"/>
<accession>A0A9N9JNB2</accession>
<reference evidence="1" key="1">
    <citation type="submission" date="2021-06" db="EMBL/GenBank/DDBJ databases">
        <authorList>
            <person name="Kallberg Y."/>
            <person name="Tangrot J."/>
            <person name="Rosling A."/>
        </authorList>
    </citation>
    <scope>NUCLEOTIDE SEQUENCE</scope>
    <source>
        <strain evidence="1">MA453B</strain>
    </source>
</reference>
<gene>
    <name evidence="1" type="ORF">DERYTH_LOCUS21202</name>
</gene>
<dbReference type="EMBL" id="CAJVPY010026515">
    <property type="protein sequence ID" value="CAG8789904.1"/>
    <property type="molecule type" value="Genomic_DNA"/>
</dbReference>
<comment type="caution">
    <text evidence="1">The sequence shown here is derived from an EMBL/GenBank/DDBJ whole genome shotgun (WGS) entry which is preliminary data.</text>
</comment>
<keyword evidence="2" id="KW-1185">Reference proteome</keyword>
<sequence length="233" mass="25968">QGYSVLSVACWVTEPLDKLLIEKLSDLFDNIVEDDQVIQVISIAKADEGKNYQSFEINALIKANIDNVINNKSALNFSIELIACGASEMLNKKCQSLQNWFIGFYLESIIIEVSPLSDTSNSTNSNSNNSANNTLASFILKNEYSPLRIGPERYEASTGHTTNSNFQLNLSSQSIGASVSRNLTYSDSTKATICEWEMRVVSDPIKGVIWPYKNINDKIDQRMCPERQPHSGK</sequence>
<evidence type="ECO:0000313" key="2">
    <source>
        <dbReference type="Proteomes" id="UP000789405"/>
    </source>
</evidence>